<feature type="transmembrane region" description="Helical" evidence="1">
    <location>
        <begin position="272"/>
        <end position="290"/>
    </location>
</feature>
<keyword evidence="1" id="KW-1133">Transmembrane helix</keyword>
<feature type="transmembrane region" description="Helical" evidence="1">
    <location>
        <begin position="185"/>
        <end position="209"/>
    </location>
</feature>
<protein>
    <submittedName>
        <fullName evidence="3">Uncharacterized membrane protein RarD, contains two EamA domains</fullName>
    </submittedName>
</protein>
<dbReference type="SUPFAM" id="SSF103481">
    <property type="entry name" value="Multidrug resistance efflux transporter EmrE"/>
    <property type="match status" value="2"/>
</dbReference>
<evidence type="ECO:0000313" key="3">
    <source>
        <dbReference type="EMBL" id="CUB05931.1"/>
    </source>
</evidence>
<feature type="transmembrane region" description="Helical" evidence="1">
    <location>
        <begin position="41"/>
        <end position="59"/>
    </location>
</feature>
<dbReference type="InterPro" id="IPR037185">
    <property type="entry name" value="EmrE-like"/>
</dbReference>
<dbReference type="RefSeq" id="WP_055422920.1">
    <property type="nucleotide sequence ID" value="NZ_CYHH01000002.1"/>
</dbReference>
<feature type="transmembrane region" description="Helical" evidence="1">
    <location>
        <begin position="155"/>
        <end position="173"/>
    </location>
</feature>
<evidence type="ECO:0000313" key="4">
    <source>
        <dbReference type="Proteomes" id="UP000182108"/>
    </source>
</evidence>
<evidence type="ECO:0000256" key="1">
    <source>
        <dbReference type="SAM" id="Phobius"/>
    </source>
</evidence>
<dbReference type="GO" id="GO:0016020">
    <property type="term" value="C:membrane"/>
    <property type="evidence" value="ECO:0007669"/>
    <property type="project" value="InterPro"/>
</dbReference>
<feature type="domain" description="EamA" evidence="2">
    <location>
        <begin position="154"/>
        <end position="288"/>
    </location>
</feature>
<sequence length="306" mass="32150">MKEHRALAYLVAVGGMLSIAAGAICARIAQGEGVESLAVAAWRLTFAALAVAPAALLFDRASLRAMTLRQLGLALLAGAFLALHFALWIRSLALTSVASSTVLVTTNPIWIALVGFLFLRERFNRTLLSGMALALAGSLAIFWSDRHTGGADSLWGNFLALAGAWCFSAYLLVGHRLRARLTLPAYVFSVYTSAAALLMLACLLSGTPLSGWSSAGWQALLLLALLPQVVGHTAYNWSLRHVSAAFVAIVTLGEPVGSSLLAWLVFGERLGGLQALGFVLLLLGIGLAALGENQRTAARALAAQQG</sequence>
<feature type="transmembrane region" description="Helical" evidence="1">
    <location>
        <begin position="242"/>
        <end position="266"/>
    </location>
</feature>
<keyword evidence="4" id="KW-1185">Reference proteome</keyword>
<dbReference type="InterPro" id="IPR000620">
    <property type="entry name" value="EamA_dom"/>
</dbReference>
<feature type="transmembrane region" description="Helical" evidence="1">
    <location>
        <begin position="215"/>
        <end position="235"/>
    </location>
</feature>
<keyword evidence="1" id="KW-0472">Membrane</keyword>
<keyword evidence="1" id="KW-0812">Transmembrane</keyword>
<name>A0A0K6IS45_9PROT</name>
<feature type="transmembrane region" description="Helical" evidence="1">
    <location>
        <begin position="7"/>
        <end position="29"/>
    </location>
</feature>
<feature type="domain" description="EamA" evidence="2">
    <location>
        <begin position="7"/>
        <end position="142"/>
    </location>
</feature>
<accession>A0A0K6IS45</accession>
<dbReference type="Proteomes" id="UP000182108">
    <property type="component" value="Unassembled WGS sequence"/>
</dbReference>
<dbReference type="AlphaFoldDB" id="A0A0K6IS45"/>
<feature type="transmembrane region" description="Helical" evidence="1">
    <location>
        <begin position="126"/>
        <end position="143"/>
    </location>
</feature>
<gene>
    <name evidence="3" type="ORF">Ga0061068_102209</name>
</gene>
<dbReference type="OrthoDB" id="9790852at2"/>
<dbReference type="EMBL" id="CYHH01000002">
    <property type="protein sequence ID" value="CUB05931.1"/>
    <property type="molecule type" value="Genomic_DNA"/>
</dbReference>
<dbReference type="PANTHER" id="PTHR22911">
    <property type="entry name" value="ACYL-MALONYL CONDENSING ENZYME-RELATED"/>
    <property type="match status" value="1"/>
</dbReference>
<evidence type="ECO:0000259" key="2">
    <source>
        <dbReference type="Pfam" id="PF00892"/>
    </source>
</evidence>
<dbReference type="PANTHER" id="PTHR22911:SF76">
    <property type="entry name" value="EAMA DOMAIN-CONTAINING PROTEIN"/>
    <property type="match status" value="1"/>
</dbReference>
<reference evidence="4" key="1">
    <citation type="submission" date="2015-08" db="EMBL/GenBank/DDBJ databases">
        <authorList>
            <person name="Babu N.S."/>
            <person name="Beckwith C.J."/>
            <person name="Beseler K.G."/>
            <person name="Brison A."/>
            <person name="Carone J.V."/>
            <person name="Caskin T.P."/>
            <person name="Diamond M."/>
            <person name="Durham M.E."/>
            <person name="Foxe J.M."/>
            <person name="Go M."/>
            <person name="Henderson B.A."/>
            <person name="Jones I.B."/>
            <person name="McGettigan J.A."/>
            <person name="Micheletti S.J."/>
            <person name="Nasrallah M.E."/>
            <person name="Ortiz D."/>
            <person name="Piller C.R."/>
            <person name="Privatt S.R."/>
            <person name="Schneider S.L."/>
            <person name="Sharp S."/>
            <person name="Smith T.C."/>
            <person name="Stanton J.D."/>
            <person name="Ullery H.E."/>
            <person name="Wilson R.J."/>
            <person name="Serrano M.G."/>
            <person name="Buck G."/>
            <person name="Lee V."/>
            <person name="Wang Y."/>
            <person name="Carvalho R."/>
            <person name="Voegtly L."/>
            <person name="Shi R."/>
            <person name="Duckworth R."/>
            <person name="Johnson A."/>
            <person name="Loviza R."/>
            <person name="Walstead R."/>
            <person name="Shah Z."/>
            <person name="Kiflezghi M."/>
            <person name="Wade K."/>
            <person name="Ball S.L."/>
            <person name="Bradley K.W."/>
            <person name="Asai D.J."/>
            <person name="Bowman C.A."/>
            <person name="Russell D.A."/>
            <person name="Pope W.H."/>
            <person name="Jacobs-Sera D."/>
            <person name="Hendrix R.W."/>
            <person name="Hatfull G.F."/>
        </authorList>
    </citation>
    <scope>NUCLEOTIDE SEQUENCE [LARGE SCALE GENOMIC DNA]</scope>
    <source>
        <strain evidence="4">JCM 19170</strain>
    </source>
</reference>
<feature type="transmembrane region" description="Helical" evidence="1">
    <location>
        <begin position="71"/>
        <end position="91"/>
    </location>
</feature>
<feature type="transmembrane region" description="Helical" evidence="1">
    <location>
        <begin position="97"/>
        <end position="119"/>
    </location>
</feature>
<organism evidence="3 4">
    <name type="scientific">Tepidiphilus thermophilus</name>
    <dbReference type="NCBI Taxonomy" id="876478"/>
    <lineage>
        <taxon>Bacteria</taxon>
        <taxon>Pseudomonadati</taxon>
        <taxon>Pseudomonadota</taxon>
        <taxon>Hydrogenophilia</taxon>
        <taxon>Hydrogenophilales</taxon>
        <taxon>Hydrogenophilaceae</taxon>
        <taxon>Tepidiphilus</taxon>
    </lineage>
</organism>
<proteinExistence type="predicted"/>
<dbReference type="Pfam" id="PF00892">
    <property type="entry name" value="EamA"/>
    <property type="match status" value="2"/>
</dbReference>